<dbReference type="EMBL" id="MU853233">
    <property type="protein sequence ID" value="KAK4121510.1"/>
    <property type="molecule type" value="Genomic_DNA"/>
</dbReference>
<feature type="signal peptide" evidence="2">
    <location>
        <begin position="1"/>
        <end position="16"/>
    </location>
</feature>
<keyword evidence="4" id="KW-1185">Reference proteome</keyword>
<evidence type="ECO:0000313" key="4">
    <source>
        <dbReference type="Proteomes" id="UP001302602"/>
    </source>
</evidence>
<proteinExistence type="predicted"/>
<gene>
    <name evidence="3" type="ORF">N657DRAFT_108117</name>
</gene>
<evidence type="ECO:0000256" key="2">
    <source>
        <dbReference type="SAM" id="SignalP"/>
    </source>
</evidence>
<name>A0AAN6TWJ6_9PEZI</name>
<evidence type="ECO:0000313" key="3">
    <source>
        <dbReference type="EMBL" id="KAK4121510.1"/>
    </source>
</evidence>
<organism evidence="3 4">
    <name type="scientific">Parathielavia appendiculata</name>
    <dbReference type="NCBI Taxonomy" id="2587402"/>
    <lineage>
        <taxon>Eukaryota</taxon>
        <taxon>Fungi</taxon>
        <taxon>Dikarya</taxon>
        <taxon>Ascomycota</taxon>
        <taxon>Pezizomycotina</taxon>
        <taxon>Sordariomycetes</taxon>
        <taxon>Sordariomycetidae</taxon>
        <taxon>Sordariales</taxon>
        <taxon>Chaetomiaceae</taxon>
        <taxon>Parathielavia</taxon>
    </lineage>
</organism>
<accession>A0AAN6TWJ6</accession>
<dbReference type="GeneID" id="87822532"/>
<feature type="chain" id="PRO_5042881854" evidence="2">
    <location>
        <begin position="17"/>
        <end position="231"/>
    </location>
</feature>
<comment type="caution">
    <text evidence="3">The sequence shown here is derived from an EMBL/GenBank/DDBJ whole genome shotgun (WGS) entry which is preliminary data.</text>
</comment>
<dbReference type="RefSeq" id="XP_062645281.1">
    <property type="nucleotide sequence ID" value="XM_062785766.1"/>
</dbReference>
<feature type="region of interest" description="Disordered" evidence="1">
    <location>
        <begin position="209"/>
        <end position="231"/>
    </location>
</feature>
<reference evidence="3" key="1">
    <citation type="journal article" date="2023" name="Mol. Phylogenet. Evol.">
        <title>Genome-scale phylogeny and comparative genomics of the fungal order Sordariales.</title>
        <authorList>
            <person name="Hensen N."/>
            <person name="Bonometti L."/>
            <person name="Westerberg I."/>
            <person name="Brannstrom I.O."/>
            <person name="Guillou S."/>
            <person name="Cros-Aarteil S."/>
            <person name="Calhoun S."/>
            <person name="Haridas S."/>
            <person name="Kuo A."/>
            <person name="Mondo S."/>
            <person name="Pangilinan J."/>
            <person name="Riley R."/>
            <person name="LaButti K."/>
            <person name="Andreopoulos B."/>
            <person name="Lipzen A."/>
            <person name="Chen C."/>
            <person name="Yan M."/>
            <person name="Daum C."/>
            <person name="Ng V."/>
            <person name="Clum A."/>
            <person name="Steindorff A."/>
            <person name="Ohm R.A."/>
            <person name="Martin F."/>
            <person name="Silar P."/>
            <person name="Natvig D.O."/>
            <person name="Lalanne C."/>
            <person name="Gautier V."/>
            <person name="Ament-Velasquez S.L."/>
            <person name="Kruys A."/>
            <person name="Hutchinson M.I."/>
            <person name="Powell A.J."/>
            <person name="Barry K."/>
            <person name="Miller A.N."/>
            <person name="Grigoriev I.V."/>
            <person name="Debuchy R."/>
            <person name="Gladieux P."/>
            <person name="Hiltunen Thoren M."/>
            <person name="Johannesson H."/>
        </authorList>
    </citation>
    <scope>NUCLEOTIDE SEQUENCE</scope>
    <source>
        <strain evidence="3">CBS 731.68</strain>
    </source>
</reference>
<evidence type="ECO:0000256" key="1">
    <source>
        <dbReference type="SAM" id="MobiDB-lite"/>
    </source>
</evidence>
<keyword evidence="2" id="KW-0732">Signal</keyword>
<protein>
    <submittedName>
        <fullName evidence="3">Uncharacterized protein</fullName>
    </submittedName>
</protein>
<reference evidence="3" key="2">
    <citation type="submission" date="2023-05" db="EMBL/GenBank/DDBJ databases">
        <authorList>
            <consortium name="Lawrence Berkeley National Laboratory"/>
            <person name="Steindorff A."/>
            <person name="Hensen N."/>
            <person name="Bonometti L."/>
            <person name="Westerberg I."/>
            <person name="Brannstrom I.O."/>
            <person name="Guillou S."/>
            <person name="Cros-Aarteil S."/>
            <person name="Calhoun S."/>
            <person name="Haridas S."/>
            <person name="Kuo A."/>
            <person name="Mondo S."/>
            <person name="Pangilinan J."/>
            <person name="Riley R."/>
            <person name="Labutti K."/>
            <person name="Andreopoulos B."/>
            <person name="Lipzen A."/>
            <person name="Chen C."/>
            <person name="Yanf M."/>
            <person name="Daum C."/>
            <person name="Ng V."/>
            <person name="Clum A."/>
            <person name="Ohm R."/>
            <person name="Martin F."/>
            <person name="Silar P."/>
            <person name="Natvig D."/>
            <person name="Lalanne C."/>
            <person name="Gautier V."/>
            <person name="Ament-Velasquez S.L."/>
            <person name="Kruys A."/>
            <person name="Hutchinson M.I."/>
            <person name="Powell A.J."/>
            <person name="Barry K."/>
            <person name="Miller A.N."/>
            <person name="Grigoriev I.V."/>
            <person name="Debuchy R."/>
            <person name="Gladieux P."/>
            <person name="Thoren M.H."/>
            <person name="Johannesson H."/>
        </authorList>
    </citation>
    <scope>NUCLEOTIDE SEQUENCE</scope>
    <source>
        <strain evidence="3">CBS 731.68</strain>
    </source>
</reference>
<dbReference type="Proteomes" id="UP001302602">
    <property type="component" value="Unassembled WGS sequence"/>
</dbReference>
<dbReference type="AlphaFoldDB" id="A0AAN6TWJ6"/>
<sequence length="231" mass="25681">MCRHIHAVWCANTAAALWPVFLREISYFLARAFGRPCHPARCRRRTPGRAAANAHLAWPGQAPRAAVPFGNEAALNVHRFAVALARSICQCNLPYPLDEDDLPEPLGPEAPARLSRPILRALIIGAALAGTYREPLLKAKDHPDANIRALYSTATGNHMKGADIGETELAYFLQYAVCDLTATLERRKPYLGLWPNGFWTTFSPTRLEEGHGEALRPRHRRERILPGAPRL</sequence>